<sequence>MTRRSFLQTAMNAILTMGIGSLFSSRTAGAVSNDIHHLRQVITKNPNQTRIIQWDSPHLLQDICVELRHAGEQQGRTELFSPAYASLAQDEEAQFIYHAEIPLPAGGGSYRVTHAGGRTAWIPLSQEHSNTNVRALFFSDSQCSERYDVWQQVYHTAWQRHSAADFAAIVGDLTDNGESSWHWCSFFAAMEGAENPLARCIHVPVLGNHEYYGLNWTATPPARYLRTFALPDNGSTEFRGHYYSFDLDNVHFIILDTQFLELGMRGEALKREQLDWLMRDVKGSTAPWKVVLMHKDILSYGEYQTETGITTGISDVGRVFLDIFDALGIDLVISGHVHSYRRRQIRARQTDEHGTLYLLTGPAGNQYFNVPAERYDLAAAPNPAPSNYLYMEADKHQLSIRCEALDGTILDVISLHK</sequence>
<evidence type="ECO:0000256" key="1">
    <source>
        <dbReference type="SAM" id="SignalP"/>
    </source>
</evidence>
<dbReference type="EMBL" id="ADGH01000019">
    <property type="protein sequence ID" value="EHG23327.1"/>
    <property type="molecule type" value="Genomic_DNA"/>
</dbReference>
<dbReference type="Proteomes" id="UP000003175">
    <property type="component" value="Unassembled WGS sequence"/>
</dbReference>
<dbReference type="InterPro" id="IPR006311">
    <property type="entry name" value="TAT_signal"/>
</dbReference>
<organism evidence="3 4">
    <name type="scientific">Selenomonas noxia F0398</name>
    <dbReference type="NCBI Taxonomy" id="702437"/>
    <lineage>
        <taxon>Bacteria</taxon>
        <taxon>Bacillati</taxon>
        <taxon>Bacillota</taxon>
        <taxon>Negativicutes</taxon>
        <taxon>Selenomonadales</taxon>
        <taxon>Selenomonadaceae</taxon>
        <taxon>Selenomonas</taxon>
    </lineage>
</organism>
<dbReference type="Gene3D" id="3.60.21.10">
    <property type="match status" value="1"/>
</dbReference>
<dbReference type="RefSeq" id="WP_006697072.1">
    <property type="nucleotide sequence ID" value="NZ_JH376862.1"/>
</dbReference>
<dbReference type="SUPFAM" id="SSF56300">
    <property type="entry name" value="Metallo-dependent phosphatases"/>
    <property type="match status" value="1"/>
</dbReference>
<name>A0ABP2MMY8_9FIRM</name>
<evidence type="ECO:0000313" key="4">
    <source>
        <dbReference type="Proteomes" id="UP000003175"/>
    </source>
</evidence>
<protein>
    <recommendedName>
        <fullName evidence="2">Calcineurin-like phosphoesterase domain-containing protein</fullName>
    </recommendedName>
</protein>
<dbReference type="InterPro" id="IPR029052">
    <property type="entry name" value="Metallo-depent_PP-like"/>
</dbReference>
<dbReference type="InterPro" id="IPR004843">
    <property type="entry name" value="Calcineurin-like_PHP"/>
</dbReference>
<evidence type="ECO:0000313" key="3">
    <source>
        <dbReference type="EMBL" id="EHG23327.1"/>
    </source>
</evidence>
<dbReference type="Pfam" id="PF00149">
    <property type="entry name" value="Metallophos"/>
    <property type="match status" value="1"/>
</dbReference>
<feature type="domain" description="Calcineurin-like phosphoesterase" evidence="2">
    <location>
        <begin position="134"/>
        <end position="340"/>
    </location>
</feature>
<feature type="chain" id="PRO_5046376741" description="Calcineurin-like phosphoesterase domain-containing protein" evidence="1">
    <location>
        <begin position="31"/>
        <end position="417"/>
    </location>
</feature>
<reference evidence="3 4" key="1">
    <citation type="submission" date="2011-08" db="EMBL/GenBank/DDBJ databases">
        <title>The Genome Sequence of Selenomonas noxia F0398.</title>
        <authorList>
            <consortium name="The Broad Institute Genome Sequencing Platform"/>
            <person name="Earl A."/>
            <person name="Ward D."/>
            <person name="Feldgarden M."/>
            <person name="Gevers D."/>
            <person name="Izard J."/>
            <person name="Ganesan A."/>
            <person name="Blanton J.M."/>
            <person name="Baranova O.V."/>
            <person name="Tanner A.C."/>
            <person name="Dewhirst F.E."/>
            <person name="Young S.K."/>
            <person name="Zeng Q."/>
            <person name="Gargeya S."/>
            <person name="Fitzgerald M."/>
            <person name="Haas B."/>
            <person name="Abouelleil A."/>
            <person name="Alvarado L."/>
            <person name="Arachchi H.M."/>
            <person name="Berlin A."/>
            <person name="Brown A."/>
            <person name="Chapman S.B."/>
            <person name="Chen Z."/>
            <person name="Dunbar C."/>
            <person name="Freedman E."/>
            <person name="Gearin G."/>
            <person name="Gellesch M."/>
            <person name="Goldberg J."/>
            <person name="Griggs A."/>
            <person name="Gujja S."/>
            <person name="Heiman D."/>
            <person name="Howarth C."/>
            <person name="Larson L."/>
            <person name="Lui A."/>
            <person name="MacDonald P.J.P."/>
            <person name="Montmayeur A."/>
            <person name="Murphy C."/>
            <person name="Neiman D."/>
            <person name="Pearson M."/>
            <person name="Priest M."/>
            <person name="Roberts A."/>
            <person name="Saif S."/>
            <person name="Shea T."/>
            <person name="Shenoy N."/>
            <person name="Sisk P."/>
            <person name="Stolte C."/>
            <person name="Sykes S."/>
            <person name="Wortman J."/>
            <person name="Nusbaum C."/>
            <person name="Birren B."/>
        </authorList>
    </citation>
    <scope>NUCLEOTIDE SEQUENCE [LARGE SCALE GENOMIC DNA]</scope>
    <source>
        <strain evidence="3 4">F0398</strain>
    </source>
</reference>
<feature type="signal peptide" evidence="1">
    <location>
        <begin position="1"/>
        <end position="30"/>
    </location>
</feature>
<dbReference type="PANTHER" id="PTHR45867:SF3">
    <property type="entry name" value="ACID PHOSPHATASE TYPE 7"/>
    <property type="match status" value="1"/>
</dbReference>
<dbReference type="PANTHER" id="PTHR45867">
    <property type="entry name" value="PURPLE ACID PHOSPHATASE"/>
    <property type="match status" value="1"/>
</dbReference>
<dbReference type="PROSITE" id="PS51318">
    <property type="entry name" value="TAT"/>
    <property type="match status" value="1"/>
</dbReference>
<gene>
    <name evidence="3" type="ORF">HMPREF9432_01907</name>
</gene>
<keyword evidence="1" id="KW-0732">Signal</keyword>
<proteinExistence type="predicted"/>
<accession>A0ABP2MMY8</accession>
<evidence type="ECO:0000259" key="2">
    <source>
        <dbReference type="Pfam" id="PF00149"/>
    </source>
</evidence>
<keyword evidence="4" id="KW-1185">Reference proteome</keyword>
<comment type="caution">
    <text evidence="3">The sequence shown here is derived from an EMBL/GenBank/DDBJ whole genome shotgun (WGS) entry which is preliminary data.</text>
</comment>